<comment type="caution">
    <text evidence="2">The sequence shown here is derived from an EMBL/GenBank/DDBJ whole genome shotgun (WGS) entry which is preliminary data.</text>
</comment>
<organism evidence="2 3">
    <name type="scientific">Ovis aries</name>
    <name type="common">Sheep</name>
    <dbReference type="NCBI Taxonomy" id="9940"/>
    <lineage>
        <taxon>Eukaryota</taxon>
        <taxon>Metazoa</taxon>
        <taxon>Chordata</taxon>
        <taxon>Craniata</taxon>
        <taxon>Vertebrata</taxon>
        <taxon>Euteleostomi</taxon>
        <taxon>Mammalia</taxon>
        <taxon>Eutheria</taxon>
        <taxon>Laurasiatheria</taxon>
        <taxon>Artiodactyla</taxon>
        <taxon>Ruminantia</taxon>
        <taxon>Pecora</taxon>
        <taxon>Bovidae</taxon>
        <taxon>Caprinae</taxon>
        <taxon>Ovis</taxon>
    </lineage>
</organism>
<name>A0A836AFJ3_SHEEP</name>
<dbReference type="EMBL" id="JAEMGP010000001">
    <property type="protein sequence ID" value="KAG5214870.1"/>
    <property type="molecule type" value="Genomic_DNA"/>
</dbReference>
<dbReference type="Proteomes" id="UP000664991">
    <property type="component" value="Unassembled WGS sequence"/>
</dbReference>
<proteinExistence type="predicted"/>
<protein>
    <submittedName>
        <fullName evidence="2">Uncharacterized protein</fullName>
    </submittedName>
</protein>
<feature type="compositionally biased region" description="Polar residues" evidence="1">
    <location>
        <begin position="31"/>
        <end position="40"/>
    </location>
</feature>
<evidence type="ECO:0000256" key="1">
    <source>
        <dbReference type="SAM" id="MobiDB-lite"/>
    </source>
</evidence>
<feature type="region of interest" description="Disordered" evidence="1">
    <location>
        <begin position="31"/>
        <end position="52"/>
    </location>
</feature>
<gene>
    <name evidence="2" type="ORF">JEQ12_000446</name>
</gene>
<accession>A0A836AFJ3</accession>
<evidence type="ECO:0000313" key="3">
    <source>
        <dbReference type="Proteomes" id="UP000664991"/>
    </source>
</evidence>
<reference evidence="2 3" key="1">
    <citation type="submission" date="2020-12" db="EMBL/GenBank/DDBJ databases">
        <title>De novo assembly of Tibetan sheep genome.</title>
        <authorList>
            <person name="Li X."/>
        </authorList>
    </citation>
    <scope>NUCLEOTIDE SEQUENCE [LARGE SCALE GENOMIC DNA]</scope>
    <source>
        <tissue evidence="2">Heart</tissue>
    </source>
</reference>
<evidence type="ECO:0000313" key="2">
    <source>
        <dbReference type="EMBL" id="KAG5214870.1"/>
    </source>
</evidence>
<sequence length="108" mass="12150">MSSSPAPGAGGQRSPTRCRCRPSVLELFRSMSSTTSNYTPKQEKRAEPTVTHPCAARHCGKLGPRVRWLEARWGRPFVFSWSRTRAFSSFPAASGGAEKRRRRQQEQL</sequence>
<dbReference type="AlphaFoldDB" id="A0A836AFJ3"/>